<comment type="caution">
    <text evidence="3">The sequence shown here is derived from an EMBL/GenBank/DDBJ whole genome shotgun (WGS) entry which is preliminary data.</text>
</comment>
<feature type="region of interest" description="Disordered" evidence="1">
    <location>
        <begin position="29"/>
        <end position="164"/>
    </location>
</feature>
<protein>
    <submittedName>
        <fullName evidence="3">Uncharacterized protein</fullName>
    </submittedName>
</protein>
<name>A0ABT4UI50_9BACT</name>
<keyword evidence="4" id="KW-1185">Reference proteome</keyword>
<dbReference type="RefSeq" id="WP_407030847.1">
    <property type="nucleotide sequence ID" value="NZ_JAQGEF010000006.1"/>
</dbReference>
<feature type="compositionally biased region" description="Polar residues" evidence="1">
    <location>
        <begin position="61"/>
        <end position="72"/>
    </location>
</feature>
<feature type="compositionally biased region" description="Polar residues" evidence="1">
    <location>
        <begin position="140"/>
        <end position="158"/>
    </location>
</feature>
<feature type="signal peptide" evidence="2">
    <location>
        <begin position="1"/>
        <end position="26"/>
    </location>
</feature>
<dbReference type="Pfam" id="PF20125">
    <property type="entry name" value="DUF6515"/>
    <property type="match status" value="1"/>
</dbReference>
<proteinExistence type="predicted"/>
<dbReference type="Proteomes" id="UP001210231">
    <property type="component" value="Unassembled WGS sequence"/>
</dbReference>
<feature type="compositionally biased region" description="Polar residues" evidence="1">
    <location>
        <begin position="116"/>
        <end position="131"/>
    </location>
</feature>
<feature type="chain" id="PRO_5046154466" evidence="2">
    <location>
        <begin position="27"/>
        <end position="386"/>
    </location>
</feature>
<evidence type="ECO:0000256" key="2">
    <source>
        <dbReference type="SAM" id="SignalP"/>
    </source>
</evidence>
<gene>
    <name evidence="3" type="ORF">O3P16_06860</name>
</gene>
<dbReference type="InterPro" id="IPR045398">
    <property type="entry name" value="DUF6515"/>
</dbReference>
<keyword evidence="2" id="KW-0732">Signal</keyword>
<accession>A0ABT4UI50</accession>
<evidence type="ECO:0000256" key="1">
    <source>
        <dbReference type="SAM" id="MobiDB-lite"/>
    </source>
</evidence>
<sequence length="386" mass="43744">MTRYNINRSFQMLFLALVLSATTVNAQRGDARGNNGRGGGNNNGAPARSGGGMSTGGRPSVSFSNGGQNRPTINRDFNRGNISSDRNINRNNTVNRSNNFDRNNNGGNRNIDRAFNRNQTFSSNRGNQVPDRNSRPVQVPRNSNNFSNNYGSTRNYGNRSFRPVQVPRNHFNNGRRFVNYHNHGNYYTFSRPAINRFYYGSRFNYYPYYYRPFVGYGIGLRISLLPVGYYGFHWGNMPYYYYDGIYYRSNVVLNNNVSTTYYETIDPPLGARVPNLPGGAERVTINGAEYFEYKGTYYEKMYNEKDEVLYEVVGTNGVLETDRGAMDEFQEMLKSGEALASLPAGSKKVVLNEVSYYVTPNGDYYQEFVDGDGNVFYIKSGAATNQ</sequence>
<feature type="compositionally biased region" description="Low complexity" evidence="1">
    <location>
        <begin position="79"/>
        <end position="109"/>
    </location>
</feature>
<evidence type="ECO:0000313" key="4">
    <source>
        <dbReference type="Proteomes" id="UP001210231"/>
    </source>
</evidence>
<evidence type="ECO:0000313" key="3">
    <source>
        <dbReference type="EMBL" id="MDA3614522.1"/>
    </source>
</evidence>
<reference evidence="3 4" key="1">
    <citation type="submission" date="2022-12" db="EMBL/GenBank/DDBJ databases">
        <title>Chitinophagaceae gen. sp. nov., a new member of the family Chitinophagaceae, isolated from soil in a chemical factory.</title>
        <authorList>
            <person name="Ke Z."/>
        </authorList>
    </citation>
    <scope>NUCLEOTIDE SEQUENCE [LARGE SCALE GENOMIC DNA]</scope>
    <source>
        <strain evidence="3 4">LY-5</strain>
    </source>
</reference>
<dbReference type="EMBL" id="JAQGEF010000006">
    <property type="protein sequence ID" value="MDA3614522.1"/>
    <property type="molecule type" value="Genomic_DNA"/>
</dbReference>
<organism evidence="3 4">
    <name type="scientific">Polluticaenibacter yanchengensis</name>
    <dbReference type="NCBI Taxonomy" id="3014562"/>
    <lineage>
        <taxon>Bacteria</taxon>
        <taxon>Pseudomonadati</taxon>
        <taxon>Bacteroidota</taxon>
        <taxon>Chitinophagia</taxon>
        <taxon>Chitinophagales</taxon>
        <taxon>Chitinophagaceae</taxon>
        <taxon>Polluticaenibacter</taxon>
    </lineage>
</organism>